<evidence type="ECO:0000256" key="1">
    <source>
        <dbReference type="ARBA" id="ARBA00022490"/>
    </source>
</evidence>
<evidence type="ECO:0000256" key="5">
    <source>
        <dbReference type="ARBA" id="ARBA00022691"/>
    </source>
</evidence>
<dbReference type="SUPFAM" id="SSF53335">
    <property type="entry name" value="S-adenosyl-L-methionine-dependent methyltransferases"/>
    <property type="match status" value="1"/>
</dbReference>
<proteinExistence type="inferred from homology"/>
<keyword evidence="6 7" id="KW-0694">RNA-binding</keyword>
<dbReference type="InterPro" id="IPR029063">
    <property type="entry name" value="SAM-dependent_MTases_sf"/>
</dbReference>
<feature type="binding site" evidence="7">
    <location>
        <position position="66"/>
    </location>
    <ligand>
        <name>S-adenosyl-L-methionine</name>
        <dbReference type="ChEBI" id="CHEBI:59789"/>
    </ligand>
</feature>
<dbReference type="GO" id="GO:0003723">
    <property type="term" value="F:RNA binding"/>
    <property type="evidence" value="ECO:0007669"/>
    <property type="project" value="UniProtKB-UniRule"/>
</dbReference>
<keyword evidence="4 7" id="KW-0808">Transferase</keyword>
<keyword evidence="2" id="KW-0698">rRNA processing</keyword>
<dbReference type="AlphaFoldDB" id="A0A0G1JBA3"/>
<dbReference type="GO" id="GO:0005829">
    <property type="term" value="C:cytosol"/>
    <property type="evidence" value="ECO:0007669"/>
    <property type="project" value="TreeGrafter"/>
</dbReference>
<evidence type="ECO:0000259" key="8">
    <source>
        <dbReference type="SMART" id="SM00650"/>
    </source>
</evidence>
<dbReference type="PATRIC" id="fig|1619116.3.peg.374"/>
<feature type="binding site" evidence="7">
    <location>
        <position position="14"/>
    </location>
    <ligand>
        <name>S-adenosyl-L-methionine</name>
        <dbReference type="ChEBI" id="CHEBI:59789"/>
    </ligand>
</feature>
<dbReference type="PROSITE" id="PS51689">
    <property type="entry name" value="SAM_RNA_A_N6_MT"/>
    <property type="match status" value="1"/>
</dbReference>
<dbReference type="SMART" id="SM00650">
    <property type="entry name" value="rADc"/>
    <property type="match status" value="1"/>
</dbReference>
<dbReference type="Gene3D" id="3.40.50.150">
    <property type="entry name" value="Vaccinia Virus protein VP39"/>
    <property type="match status" value="1"/>
</dbReference>
<comment type="caution">
    <text evidence="7">Lacks conserved residue(s) required for the propagation of feature annotation.</text>
</comment>
<dbReference type="PANTHER" id="PTHR11727">
    <property type="entry name" value="DIMETHYLADENOSINE TRANSFERASE"/>
    <property type="match status" value="1"/>
</dbReference>
<reference evidence="9 10" key="1">
    <citation type="journal article" date="2015" name="Nature">
        <title>rRNA introns, odd ribosomes, and small enigmatic genomes across a large radiation of phyla.</title>
        <authorList>
            <person name="Brown C.T."/>
            <person name="Hug L.A."/>
            <person name="Thomas B.C."/>
            <person name="Sharon I."/>
            <person name="Castelle C.J."/>
            <person name="Singh A."/>
            <person name="Wilkins M.J."/>
            <person name="Williams K.H."/>
            <person name="Banfield J.F."/>
        </authorList>
    </citation>
    <scope>NUCLEOTIDE SEQUENCE [LARGE SCALE GENOMIC DNA]</scope>
</reference>
<feature type="domain" description="Ribosomal RNA adenine methylase transferase N-terminal" evidence="8">
    <location>
        <begin position="21"/>
        <end position="195"/>
    </location>
</feature>
<feature type="binding site" evidence="7">
    <location>
        <position position="112"/>
    </location>
    <ligand>
        <name>S-adenosyl-L-methionine</name>
        <dbReference type="ChEBI" id="CHEBI:59789"/>
    </ligand>
</feature>
<evidence type="ECO:0000256" key="2">
    <source>
        <dbReference type="ARBA" id="ARBA00022552"/>
    </source>
</evidence>
<protein>
    <submittedName>
        <fullName evidence="9">Ribosomal RNA small subunit methyltransferase A</fullName>
    </submittedName>
</protein>
<comment type="similarity">
    <text evidence="7">Belongs to the class I-like SAM-binding methyltransferase superfamily. rRNA adenine N(6)-methyltransferase family.</text>
</comment>
<evidence type="ECO:0000256" key="6">
    <source>
        <dbReference type="ARBA" id="ARBA00022884"/>
    </source>
</evidence>
<keyword evidence="1" id="KW-0963">Cytoplasm</keyword>
<name>A0A0G1JBA3_UNCKA</name>
<sequence length="261" mass="29246">MVDTVKPKKSLGQNFLTLHKVAQAMVNKLSINAGDTVIEIGSGAGAVTDLLVPKIQAARAKLIAVEFDIDLMPILKERFDHAENMTLVNANILNFLDEYEHNDTGCTKFIGSLPYNITSPLLHRIVQMKNLPEECVFLVQKEVGHKLSAKAPSSSYLSVFLQSFYTVNMLMTVDKRFFSPMPKVDGALVKLTKNNLLATEKDPAYERFLHKCFINPRKMLNKVFTPIELGGIGFKGTDRPQNYSAEDFICAWGVTIQHKQR</sequence>
<evidence type="ECO:0000256" key="4">
    <source>
        <dbReference type="ARBA" id="ARBA00022679"/>
    </source>
</evidence>
<keyword evidence="5 7" id="KW-0949">S-adenosyl-L-methionine</keyword>
<dbReference type="InterPro" id="IPR001737">
    <property type="entry name" value="KsgA/Erm"/>
</dbReference>
<dbReference type="InterPro" id="IPR020598">
    <property type="entry name" value="rRNA_Ade_methylase_Trfase_N"/>
</dbReference>
<dbReference type="NCBIfam" id="TIGR00755">
    <property type="entry name" value="ksgA"/>
    <property type="match status" value="1"/>
</dbReference>
<dbReference type="GO" id="GO:0000179">
    <property type="term" value="F:rRNA (adenine-N6,N6-)-dimethyltransferase activity"/>
    <property type="evidence" value="ECO:0007669"/>
    <property type="project" value="UniProtKB-UniRule"/>
</dbReference>
<dbReference type="PANTHER" id="PTHR11727:SF7">
    <property type="entry name" value="DIMETHYLADENOSINE TRANSFERASE-RELATED"/>
    <property type="match status" value="1"/>
</dbReference>
<evidence type="ECO:0000313" key="9">
    <source>
        <dbReference type="EMBL" id="KKT68941.1"/>
    </source>
</evidence>
<keyword evidence="3 7" id="KW-0489">Methyltransferase</keyword>
<feature type="binding site" evidence="7">
    <location>
        <position position="41"/>
    </location>
    <ligand>
        <name>S-adenosyl-L-methionine</name>
        <dbReference type="ChEBI" id="CHEBI:59789"/>
    </ligand>
</feature>
<accession>A0A0G1JBA3</accession>
<dbReference type="InterPro" id="IPR011530">
    <property type="entry name" value="rRNA_adenine_dimethylase"/>
</dbReference>
<organism evidence="9 10">
    <name type="scientific">candidate division WWE3 bacterium GW2011_GWB1_44_4</name>
    <dbReference type="NCBI Taxonomy" id="1619116"/>
    <lineage>
        <taxon>Bacteria</taxon>
        <taxon>Katanobacteria</taxon>
    </lineage>
</organism>
<dbReference type="EMBL" id="LCJD01000031">
    <property type="protein sequence ID" value="KKT68941.1"/>
    <property type="molecule type" value="Genomic_DNA"/>
</dbReference>
<dbReference type="Pfam" id="PF00398">
    <property type="entry name" value="RrnaAD"/>
    <property type="match status" value="1"/>
</dbReference>
<dbReference type="Proteomes" id="UP000034783">
    <property type="component" value="Unassembled WGS sequence"/>
</dbReference>
<dbReference type="Gene3D" id="1.10.8.100">
    <property type="entry name" value="Ribosomal RNA adenine dimethylase-like, domain 2"/>
    <property type="match status" value="1"/>
</dbReference>
<evidence type="ECO:0000256" key="3">
    <source>
        <dbReference type="ARBA" id="ARBA00022603"/>
    </source>
</evidence>
<feature type="binding site" evidence="7">
    <location>
        <position position="16"/>
    </location>
    <ligand>
        <name>S-adenosyl-L-methionine</name>
        <dbReference type="ChEBI" id="CHEBI:59789"/>
    </ligand>
</feature>
<evidence type="ECO:0000256" key="7">
    <source>
        <dbReference type="PROSITE-ProRule" id="PRU01026"/>
    </source>
</evidence>
<dbReference type="InterPro" id="IPR023165">
    <property type="entry name" value="rRNA_Ade_diMease-like_C"/>
</dbReference>
<comment type="caution">
    <text evidence="9">The sequence shown here is derived from an EMBL/GenBank/DDBJ whole genome shotgun (WGS) entry which is preliminary data.</text>
</comment>
<evidence type="ECO:0000313" key="10">
    <source>
        <dbReference type="Proteomes" id="UP000034783"/>
    </source>
</evidence>
<gene>
    <name evidence="9" type="ORF">UW65_C0031G0002</name>
</gene>